<comment type="similarity">
    <text evidence="2">Belongs to the fimbrial export usher family.</text>
</comment>
<dbReference type="InterPro" id="IPR043142">
    <property type="entry name" value="PapC-like_C_sf"/>
</dbReference>
<keyword evidence="5" id="KW-0812">Transmembrane</keyword>
<evidence type="ECO:0000313" key="12">
    <source>
        <dbReference type="Proteomes" id="UP000255528"/>
    </source>
</evidence>
<evidence type="ECO:0000259" key="9">
    <source>
        <dbReference type="Pfam" id="PF13953"/>
    </source>
</evidence>
<feature type="domain" description="PapC-like C-terminal" evidence="9">
    <location>
        <begin position="773"/>
        <end position="831"/>
    </location>
</feature>
<gene>
    <name evidence="11" type="primary">fimD_9</name>
    <name evidence="11" type="ORF">NCTC12119_04735</name>
</gene>
<dbReference type="PANTHER" id="PTHR30451">
    <property type="entry name" value="OUTER MEMBRANE USHER PROTEIN"/>
    <property type="match status" value="1"/>
</dbReference>
<dbReference type="Proteomes" id="UP000255528">
    <property type="component" value="Unassembled WGS sequence"/>
</dbReference>
<dbReference type="GO" id="GO:0015473">
    <property type="term" value="F:fimbrial usher porin activity"/>
    <property type="evidence" value="ECO:0007669"/>
    <property type="project" value="InterPro"/>
</dbReference>
<dbReference type="GO" id="GO:0009297">
    <property type="term" value="P:pilus assembly"/>
    <property type="evidence" value="ECO:0007669"/>
    <property type="project" value="InterPro"/>
</dbReference>
<dbReference type="GO" id="GO:0009279">
    <property type="term" value="C:cell outer membrane"/>
    <property type="evidence" value="ECO:0007669"/>
    <property type="project" value="UniProtKB-SubCell"/>
</dbReference>
<comment type="subcellular location">
    <subcellularLocation>
        <location evidence="1">Cell outer membrane</location>
        <topology evidence="1">Multi-pass membrane protein</topology>
    </subcellularLocation>
</comment>
<dbReference type="PANTHER" id="PTHR30451:SF5">
    <property type="entry name" value="SLR0019 PROTEIN"/>
    <property type="match status" value="1"/>
</dbReference>
<dbReference type="Pfam" id="PF13954">
    <property type="entry name" value="PapC_N"/>
    <property type="match status" value="1"/>
</dbReference>
<keyword evidence="7" id="KW-0472">Membrane</keyword>
<dbReference type="InterPro" id="IPR025949">
    <property type="entry name" value="PapC-like_C"/>
</dbReference>
<evidence type="ECO:0000256" key="8">
    <source>
        <dbReference type="ARBA" id="ARBA00023237"/>
    </source>
</evidence>
<evidence type="ECO:0000256" key="7">
    <source>
        <dbReference type="ARBA" id="ARBA00023136"/>
    </source>
</evidence>
<dbReference type="EMBL" id="UIGI01000002">
    <property type="protein sequence ID" value="SUY92707.1"/>
    <property type="molecule type" value="Genomic_DNA"/>
</dbReference>
<organism evidence="11 12">
    <name type="scientific">Buttiauxella agrestis</name>
    <dbReference type="NCBI Taxonomy" id="82977"/>
    <lineage>
        <taxon>Bacteria</taxon>
        <taxon>Pseudomonadati</taxon>
        <taxon>Pseudomonadota</taxon>
        <taxon>Gammaproteobacteria</taxon>
        <taxon>Enterobacterales</taxon>
        <taxon>Enterobacteriaceae</taxon>
        <taxon>Buttiauxella</taxon>
    </lineage>
</organism>
<reference evidence="11 12" key="1">
    <citation type="submission" date="2018-06" db="EMBL/GenBank/DDBJ databases">
        <authorList>
            <consortium name="Pathogen Informatics"/>
            <person name="Doyle S."/>
        </authorList>
    </citation>
    <scope>NUCLEOTIDE SEQUENCE [LARGE SCALE GENOMIC DNA]</scope>
    <source>
        <strain evidence="11 12">NCTC12119</strain>
    </source>
</reference>
<accession>A0A381KPK1</accession>
<dbReference type="Gene3D" id="2.60.40.2070">
    <property type="match status" value="1"/>
</dbReference>
<evidence type="ECO:0000313" key="11">
    <source>
        <dbReference type="EMBL" id="SUY92707.1"/>
    </source>
</evidence>
<dbReference type="Pfam" id="PF00577">
    <property type="entry name" value="Usher"/>
    <property type="match status" value="1"/>
</dbReference>
<keyword evidence="8" id="KW-0998">Cell outer membrane</keyword>
<dbReference type="Gene3D" id="2.60.40.3110">
    <property type="match status" value="1"/>
</dbReference>
<evidence type="ECO:0000256" key="3">
    <source>
        <dbReference type="ARBA" id="ARBA00022448"/>
    </source>
</evidence>
<feature type="domain" description="PapC N-terminal" evidence="10">
    <location>
        <begin position="39"/>
        <end position="179"/>
    </location>
</feature>
<keyword evidence="6" id="KW-0732">Signal</keyword>
<evidence type="ECO:0000259" key="10">
    <source>
        <dbReference type="Pfam" id="PF13954"/>
    </source>
</evidence>
<dbReference type="InterPro" id="IPR000015">
    <property type="entry name" value="Fimb_usher"/>
</dbReference>
<protein>
    <submittedName>
        <fullName evidence="11">Outer membrane usher protein fimD</fullName>
    </submittedName>
</protein>
<dbReference type="AlphaFoldDB" id="A0A381KPK1"/>
<sequence length="851" mass="92783">MTWNHLSLIMKTIIFAPVLFIPLLHAAEIPNSTNKETSEFDADFLRKDSEAIPQQFYHPENVTAGMKTVDVVLNGHTLFKTKVEFIPVKGHDSAVPCLTQALLHQSGLDRHLDEIAKSGNEVCYDLISKWPDASIKYDESMQQLLITAPQAAMNVATESEMIDPSLWDNGVNALRLSYSGYVYHSENHASGADSSGSDNAYLSLNSGVNLGSWRFYSFDTFNKSETGWEQNHDRAYAERDISSLVSRFTVGDVYASTSSDILGILPLRGITLETNNQMLPASTFSYAPVVRGVARTNARVVIRQRNNIIYSKTVAPGSFAISDLTNGQIGADLDVTVEESDGSQQQFTVPYTSLPNMIRPGTWRYSLSGGRYRDDTLSYQPLVAQGSLQYGWDKVTLSDLVIAGEGYQSMALGGAVSLGAFGSLSLDWALERHVSATDSNDNAFDTDEPEAAGDNGRALRLLYARRFDDTDTSLQLMGYRYQTSDFMDFPEYAGWRWGDDDTRHHRKNEVQATINQGLGEYGNGYLTLQQDSYYDSSAKDTSLTLGYSFNIKSVNVSVNYSYQANTGNDDISDNSPDRQLSLNFSVPLDAGEKRSRNLSFTTNTSNRSGDSQMATVSGTEMESAMNYSLSVQHDSNGYSPSAAVAYRNSIANMNASASVSQNSSQYSAGISGGVVAYRHGVVLSQQLGDTIAIIETPGAEDISVEGQPGVATNRWGRAVVPSISPYRDNSLSLDTRHAADNVELIDGGENVIPTHGAVVVRRFQTKVGRRAIVMLSLSDGKPAPFGASAWQGKEQVGMVADNGLLYLNGVLADGDTTLRVTLGDNTQCQFKLPGSGGPSDPWYQQVNAVCR</sequence>
<evidence type="ECO:0000256" key="5">
    <source>
        <dbReference type="ARBA" id="ARBA00022692"/>
    </source>
</evidence>
<dbReference type="Gene3D" id="2.60.40.2610">
    <property type="entry name" value="Outer membrane usher protein FimD, plug domain"/>
    <property type="match status" value="1"/>
</dbReference>
<dbReference type="InterPro" id="IPR037224">
    <property type="entry name" value="PapC_N_sf"/>
</dbReference>
<keyword evidence="3" id="KW-0813">Transport</keyword>
<dbReference type="InterPro" id="IPR042186">
    <property type="entry name" value="FimD_plug_dom"/>
</dbReference>
<dbReference type="InterPro" id="IPR025885">
    <property type="entry name" value="PapC_N"/>
</dbReference>
<evidence type="ECO:0000256" key="4">
    <source>
        <dbReference type="ARBA" id="ARBA00022452"/>
    </source>
</evidence>
<proteinExistence type="inferred from homology"/>
<evidence type="ECO:0000256" key="1">
    <source>
        <dbReference type="ARBA" id="ARBA00004571"/>
    </source>
</evidence>
<dbReference type="SUPFAM" id="SSF141729">
    <property type="entry name" value="FimD N-terminal domain-like"/>
    <property type="match status" value="1"/>
</dbReference>
<evidence type="ECO:0000256" key="2">
    <source>
        <dbReference type="ARBA" id="ARBA00008064"/>
    </source>
</evidence>
<dbReference type="Pfam" id="PF13953">
    <property type="entry name" value="PapC_C"/>
    <property type="match status" value="1"/>
</dbReference>
<keyword evidence="4" id="KW-1134">Transmembrane beta strand</keyword>
<dbReference type="Gene3D" id="3.10.20.410">
    <property type="match status" value="1"/>
</dbReference>
<evidence type="ECO:0000256" key="6">
    <source>
        <dbReference type="ARBA" id="ARBA00022729"/>
    </source>
</evidence>
<dbReference type="FunFam" id="2.60.40.3110:FF:000001">
    <property type="entry name" value="Putative fimbrial outer membrane usher"/>
    <property type="match status" value="1"/>
</dbReference>
<name>A0A381KPK1_9ENTR</name>